<dbReference type="SUPFAM" id="SSF88946">
    <property type="entry name" value="Sigma2 domain of RNA polymerase sigma factors"/>
    <property type="match status" value="1"/>
</dbReference>
<name>A0A7X0H6L5_9BACT</name>
<dbReference type="NCBIfam" id="TIGR02937">
    <property type="entry name" value="sigma70-ECF"/>
    <property type="match status" value="1"/>
</dbReference>
<dbReference type="GO" id="GO:0003677">
    <property type="term" value="F:DNA binding"/>
    <property type="evidence" value="ECO:0007669"/>
    <property type="project" value="InterPro"/>
</dbReference>
<dbReference type="InterPro" id="IPR007627">
    <property type="entry name" value="RNA_pol_sigma70_r2"/>
</dbReference>
<reference evidence="7 8" key="1">
    <citation type="submission" date="2020-08" db="EMBL/GenBank/DDBJ databases">
        <title>Genomic Encyclopedia of Type Strains, Phase IV (KMG-IV): sequencing the most valuable type-strain genomes for metagenomic binning, comparative biology and taxonomic classification.</title>
        <authorList>
            <person name="Goeker M."/>
        </authorList>
    </citation>
    <scope>NUCLEOTIDE SEQUENCE [LARGE SCALE GENOMIC DNA]</scope>
    <source>
        <strain evidence="7 8">DSM 103725</strain>
    </source>
</reference>
<evidence type="ECO:0000259" key="5">
    <source>
        <dbReference type="Pfam" id="PF04542"/>
    </source>
</evidence>
<gene>
    <name evidence="7" type="ORF">HNQ40_002041</name>
</gene>
<dbReference type="InterPro" id="IPR014284">
    <property type="entry name" value="RNA_pol_sigma-70_dom"/>
</dbReference>
<feature type="domain" description="RNA polymerase sigma-70 region 2" evidence="5">
    <location>
        <begin position="6"/>
        <end position="69"/>
    </location>
</feature>
<keyword evidence="3" id="KW-0731">Sigma factor</keyword>
<accession>A0A7X0H6L5</accession>
<dbReference type="GO" id="GO:0016987">
    <property type="term" value="F:sigma factor activity"/>
    <property type="evidence" value="ECO:0007669"/>
    <property type="project" value="UniProtKB-KW"/>
</dbReference>
<evidence type="ECO:0000313" key="7">
    <source>
        <dbReference type="EMBL" id="MBB6430235.1"/>
    </source>
</evidence>
<dbReference type="InterPro" id="IPR036388">
    <property type="entry name" value="WH-like_DNA-bd_sf"/>
</dbReference>
<dbReference type="Proteomes" id="UP000541810">
    <property type="component" value="Unassembled WGS sequence"/>
</dbReference>
<evidence type="ECO:0000313" key="8">
    <source>
        <dbReference type="Proteomes" id="UP000541810"/>
    </source>
</evidence>
<evidence type="ECO:0000256" key="4">
    <source>
        <dbReference type="ARBA" id="ARBA00023163"/>
    </source>
</evidence>
<dbReference type="EMBL" id="JACHGY010000001">
    <property type="protein sequence ID" value="MBB6430235.1"/>
    <property type="molecule type" value="Genomic_DNA"/>
</dbReference>
<keyword evidence="2" id="KW-0805">Transcription regulation</keyword>
<sequence length="173" mass="20088">MALAEMDAVYRMAMHLSRHPDEASDLMQETYLKAFKAEGRFQLGEKGVRPWLFKILHNTFYTRYQKKKREPTIPDEYIHESTPSEVDAPPPAWDLEHMDWQQVDDRLKQAIDELPDQYREVLLLWAVEGLKYREVGEVLDVPLGTVMSRLYRARGILSEKLAGLAEEQGIAVN</sequence>
<comment type="similarity">
    <text evidence="1">Belongs to the sigma-70 factor family. ECF subfamily.</text>
</comment>
<dbReference type="GO" id="GO:0006352">
    <property type="term" value="P:DNA-templated transcription initiation"/>
    <property type="evidence" value="ECO:0007669"/>
    <property type="project" value="InterPro"/>
</dbReference>
<evidence type="ECO:0000256" key="1">
    <source>
        <dbReference type="ARBA" id="ARBA00010641"/>
    </source>
</evidence>
<evidence type="ECO:0000256" key="3">
    <source>
        <dbReference type="ARBA" id="ARBA00023082"/>
    </source>
</evidence>
<dbReference type="InterPro" id="IPR013325">
    <property type="entry name" value="RNA_pol_sigma_r2"/>
</dbReference>
<keyword evidence="8" id="KW-1185">Reference proteome</keyword>
<dbReference type="InterPro" id="IPR013324">
    <property type="entry name" value="RNA_pol_sigma_r3/r4-like"/>
</dbReference>
<feature type="domain" description="RNA polymerase sigma factor 70 region 4 type 2" evidence="6">
    <location>
        <begin position="106"/>
        <end position="154"/>
    </location>
</feature>
<dbReference type="Pfam" id="PF04542">
    <property type="entry name" value="Sigma70_r2"/>
    <property type="match status" value="1"/>
</dbReference>
<dbReference type="CDD" id="cd06171">
    <property type="entry name" value="Sigma70_r4"/>
    <property type="match status" value="1"/>
</dbReference>
<dbReference type="PANTHER" id="PTHR43133:SF59">
    <property type="entry name" value="ECF RNA POLYMERASE SIGMA FACTOR SIGR"/>
    <property type="match status" value="1"/>
</dbReference>
<dbReference type="Gene3D" id="1.10.1740.10">
    <property type="match status" value="1"/>
</dbReference>
<dbReference type="Pfam" id="PF08281">
    <property type="entry name" value="Sigma70_r4_2"/>
    <property type="match status" value="1"/>
</dbReference>
<evidence type="ECO:0000256" key="2">
    <source>
        <dbReference type="ARBA" id="ARBA00023015"/>
    </source>
</evidence>
<dbReference type="InterPro" id="IPR013249">
    <property type="entry name" value="RNA_pol_sigma70_r4_t2"/>
</dbReference>
<proteinExistence type="inferred from homology"/>
<evidence type="ECO:0000259" key="6">
    <source>
        <dbReference type="Pfam" id="PF08281"/>
    </source>
</evidence>
<keyword evidence="4" id="KW-0804">Transcription</keyword>
<dbReference type="Gene3D" id="1.10.10.10">
    <property type="entry name" value="Winged helix-like DNA-binding domain superfamily/Winged helix DNA-binding domain"/>
    <property type="match status" value="1"/>
</dbReference>
<comment type="caution">
    <text evidence="7">The sequence shown here is derived from an EMBL/GenBank/DDBJ whole genome shotgun (WGS) entry which is preliminary data.</text>
</comment>
<dbReference type="AlphaFoldDB" id="A0A7X0H6L5"/>
<dbReference type="InterPro" id="IPR039425">
    <property type="entry name" value="RNA_pol_sigma-70-like"/>
</dbReference>
<organism evidence="7 8">
    <name type="scientific">Algisphaera agarilytica</name>
    <dbReference type="NCBI Taxonomy" id="1385975"/>
    <lineage>
        <taxon>Bacteria</taxon>
        <taxon>Pseudomonadati</taxon>
        <taxon>Planctomycetota</taxon>
        <taxon>Phycisphaerae</taxon>
        <taxon>Phycisphaerales</taxon>
        <taxon>Phycisphaeraceae</taxon>
        <taxon>Algisphaera</taxon>
    </lineage>
</organism>
<dbReference type="SUPFAM" id="SSF88659">
    <property type="entry name" value="Sigma3 and sigma4 domains of RNA polymerase sigma factors"/>
    <property type="match status" value="1"/>
</dbReference>
<protein>
    <submittedName>
        <fullName evidence="7">RNA polymerase sigma-70 factor (ECF subfamily)</fullName>
    </submittedName>
</protein>
<dbReference type="PANTHER" id="PTHR43133">
    <property type="entry name" value="RNA POLYMERASE ECF-TYPE SIGMA FACTO"/>
    <property type="match status" value="1"/>
</dbReference>